<sequence>MMFWYKNITPEWTARLNISRRSFAHQIFSSSKTIQITKKMAQIRSAVVLVVVLVAVLSCTLAASLPGYEGASVVKRGLGGSGGSVTDTAIEQVVRVLLKAASG</sequence>
<name>A0AAV4GVV8_9GAST</name>
<organism evidence="1 2">
    <name type="scientific">Elysia marginata</name>
    <dbReference type="NCBI Taxonomy" id="1093978"/>
    <lineage>
        <taxon>Eukaryota</taxon>
        <taxon>Metazoa</taxon>
        <taxon>Spiralia</taxon>
        <taxon>Lophotrochozoa</taxon>
        <taxon>Mollusca</taxon>
        <taxon>Gastropoda</taxon>
        <taxon>Heterobranchia</taxon>
        <taxon>Euthyneura</taxon>
        <taxon>Panpulmonata</taxon>
        <taxon>Sacoglossa</taxon>
        <taxon>Placobranchoidea</taxon>
        <taxon>Plakobranchidae</taxon>
        <taxon>Elysia</taxon>
    </lineage>
</organism>
<comment type="caution">
    <text evidence="1">The sequence shown here is derived from an EMBL/GenBank/DDBJ whole genome shotgun (WGS) entry which is preliminary data.</text>
</comment>
<accession>A0AAV4GVV8</accession>
<keyword evidence="2" id="KW-1185">Reference proteome</keyword>
<evidence type="ECO:0000313" key="1">
    <source>
        <dbReference type="EMBL" id="GFR88815.1"/>
    </source>
</evidence>
<proteinExistence type="predicted"/>
<reference evidence="1 2" key="1">
    <citation type="journal article" date="2021" name="Elife">
        <title>Chloroplast acquisition without the gene transfer in kleptoplastic sea slugs, Plakobranchus ocellatus.</title>
        <authorList>
            <person name="Maeda T."/>
            <person name="Takahashi S."/>
            <person name="Yoshida T."/>
            <person name="Shimamura S."/>
            <person name="Takaki Y."/>
            <person name="Nagai Y."/>
            <person name="Toyoda A."/>
            <person name="Suzuki Y."/>
            <person name="Arimoto A."/>
            <person name="Ishii H."/>
            <person name="Satoh N."/>
            <person name="Nishiyama T."/>
            <person name="Hasebe M."/>
            <person name="Maruyama T."/>
            <person name="Minagawa J."/>
            <person name="Obokata J."/>
            <person name="Shigenobu S."/>
        </authorList>
    </citation>
    <scope>NUCLEOTIDE SEQUENCE [LARGE SCALE GENOMIC DNA]</scope>
</reference>
<protein>
    <recommendedName>
        <fullName evidence="3">Transmembrane protein</fullName>
    </recommendedName>
</protein>
<gene>
    <name evidence="1" type="ORF">ElyMa_004262700</name>
</gene>
<dbReference type="EMBL" id="BMAT01008585">
    <property type="protein sequence ID" value="GFR88815.1"/>
    <property type="molecule type" value="Genomic_DNA"/>
</dbReference>
<dbReference type="Proteomes" id="UP000762676">
    <property type="component" value="Unassembled WGS sequence"/>
</dbReference>
<evidence type="ECO:0008006" key="3">
    <source>
        <dbReference type="Google" id="ProtNLM"/>
    </source>
</evidence>
<dbReference type="AlphaFoldDB" id="A0AAV4GVV8"/>
<evidence type="ECO:0000313" key="2">
    <source>
        <dbReference type="Proteomes" id="UP000762676"/>
    </source>
</evidence>